<reference evidence="8" key="3">
    <citation type="submission" date="2025-09" db="UniProtKB">
        <authorList>
            <consortium name="Ensembl"/>
        </authorList>
    </citation>
    <scope>IDENTIFICATION</scope>
</reference>
<dbReference type="PROSITE" id="PS00598">
    <property type="entry name" value="CHROMO_1"/>
    <property type="match status" value="1"/>
</dbReference>
<comment type="subcellular location">
    <subcellularLocation>
        <location evidence="1">Nucleus</location>
    </subcellularLocation>
</comment>
<dbReference type="SMART" id="SM00298">
    <property type="entry name" value="CHROMO"/>
    <property type="match status" value="1"/>
</dbReference>
<keyword evidence="4" id="KW-0804">Transcription</keyword>
<feature type="domain" description="Chromo" evidence="7">
    <location>
        <begin position="11"/>
        <end position="69"/>
    </location>
</feature>
<dbReference type="InterPro" id="IPR000953">
    <property type="entry name" value="Chromo/chromo_shadow_dom"/>
</dbReference>
<dbReference type="PRINTS" id="PR00504">
    <property type="entry name" value="CHROMODOMAIN"/>
</dbReference>
<dbReference type="SUPFAM" id="SSF54160">
    <property type="entry name" value="Chromo domain-like"/>
    <property type="match status" value="1"/>
</dbReference>
<keyword evidence="9" id="KW-1185">Reference proteome</keyword>
<dbReference type="GeneID" id="108441212"/>
<evidence type="ECO:0000256" key="3">
    <source>
        <dbReference type="ARBA" id="ARBA00023015"/>
    </source>
</evidence>
<feature type="compositionally biased region" description="Basic residues" evidence="6">
    <location>
        <begin position="130"/>
        <end position="143"/>
    </location>
</feature>
<dbReference type="Pfam" id="PF00385">
    <property type="entry name" value="Chromo"/>
    <property type="match status" value="1"/>
</dbReference>
<dbReference type="Proteomes" id="UP001501920">
    <property type="component" value="Chromosome 1"/>
</dbReference>
<sequence length="414" mass="47039">MELSSLGEQVFAVESITKKRVRKGNVEYLLKWQGWPPKYSTWEPEENILDPQLVLAFEEKEEKDRAQAHRRKGLRPRRLILRNIYTMELRSAHKLPEKPTPRIRLSLTRAVGAELDQNGRRYRTREGGVYHHRHEKRKSRHYSSKPPVIAENPRQRPLTHQKDIMEEEEWEDEEKEGKEQEKRKKKKTEKDDEKTTYSRHDIPSAQEMTGDHIPSAKQKAVVMANQSEHCALSCERGDQLTKHVHTETISVQRLTDQSAVSTITETHEPIKDRSGGVASAPVSHNETKIDQSLKSSSELVYSAKEVGLIDRVQKRASVICLIDSCMQDQVKEAGQTDVSADSTEKETDEDEVTAECTTTLQLSAEVRTDQSQGPGSTEHPGKVIVTDVTINCVTVTFKEAMTAEGFFSGYGLQV</sequence>
<dbReference type="GeneTree" id="ENSGT00940000158365"/>
<feature type="compositionally biased region" description="Basic and acidic residues" evidence="6">
    <location>
        <begin position="175"/>
        <end position="202"/>
    </location>
</feature>
<dbReference type="PANTHER" id="PTHR47277">
    <property type="entry name" value="CHROMOBOX PROTEIN HOMOLOG 7"/>
    <property type="match status" value="1"/>
</dbReference>
<dbReference type="InterPro" id="IPR033773">
    <property type="entry name" value="CBX7_C"/>
</dbReference>
<reference evidence="8 9" key="1">
    <citation type="submission" date="2020-10" db="EMBL/GenBank/DDBJ databases">
        <title>Pygocentrus nattereri (red-bellied piranha) genome, fPygNat1, primary haplotype.</title>
        <authorList>
            <person name="Myers G."/>
            <person name="Meyer A."/>
            <person name="Karagic N."/>
            <person name="Pippel M."/>
            <person name="Winkler S."/>
            <person name="Tracey A."/>
            <person name="Wood J."/>
            <person name="Formenti G."/>
            <person name="Howe K."/>
            <person name="Fedrigo O."/>
            <person name="Jarvis E.D."/>
        </authorList>
    </citation>
    <scope>NUCLEOTIDE SEQUENCE [LARGE SCALE GENOMIC DNA]</scope>
</reference>
<evidence type="ECO:0000256" key="5">
    <source>
        <dbReference type="ARBA" id="ARBA00023242"/>
    </source>
</evidence>
<dbReference type="GO" id="GO:0000122">
    <property type="term" value="P:negative regulation of transcription by RNA polymerase II"/>
    <property type="evidence" value="ECO:0007669"/>
    <property type="project" value="TreeGrafter"/>
</dbReference>
<organism evidence="8 9">
    <name type="scientific">Pygocentrus nattereri</name>
    <name type="common">Red-bellied piranha</name>
    <dbReference type="NCBI Taxonomy" id="42514"/>
    <lineage>
        <taxon>Eukaryota</taxon>
        <taxon>Metazoa</taxon>
        <taxon>Chordata</taxon>
        <taxon>Craniata</taxon>
        <taxon>Vertebrata</taxon>
        <taxon>Euteleostomi</taxon>
        <taxon>Actinopterygii</taxon>
        <taxon>Neopterygii</taxon>
        <taxon>Teleostei</taxon>
        <taxon>Ostariophysi</taxon>
        <taxon>Characiformes</taxon>
        <taxon>Characoidei</taxon>
        <taxon>Pygocentrus</taxon>
    </lineage>
</organism>
<dbReference type="InterPro" id="IPR023779">
    <property type="entry name" value="Chromodomain_CS"/>
</dbReference>
<dbReference type="InterPro" id="IPR043000">
    <property type="entry name" value="CBX7"/>
</dbReference>
<dbReference type="FunFam" id="2.40.50.40:FF:000006">
    <property type="entry name" value="Chromobox protein homolog 7"/>
    <property type="match status" value="1"/>
</dbReference>
<feature type="region of interest" description="Disordered" evidence="6">
    <location>
        <begin position="116"/>
        <end position="213"/>
    </location>
</feature>
<keyword evidence="5" id="KW-0539">Nucleus</keyword>
<evidence type="ECO:0000256" key="6">
    <source>
        <dbReference type="SAM" id="MobiDB-lite"/>
    </source>
</evidence>
<dbReference type="Ensembl" id="ENSPNAT00000075934.1">
    <property type="protein sequence ID" value="ENSPNAP00000060929.1"/>
    <property type="gene ID" value="ENSPNAG00000035135.1"/>
</dbReference>
<evidence type="ECO:0000313" key="9">
    <source>
        <dbReference type="Proteomes" id="UP001501920"/>
    </source>
</evidence>
<dbReference type="PANTHER" id="PTHR47277:SF1">
    <property type="entry name" value="CHROMOBOX PROTEIN HOMOLOG 7"/>
    <property type="match status" value="1"/>
</dbReference>
<dbReference type="PROSITE" id="PS50013">
    <property type="entry name" value="CHROMO_2"/>
    <property type="match status" value="1"/>
</dbReference>
<proteinExistence type="predicted"/>
<dbReference type="InterPro" id="IPR016197">
    <property type="entry name" value="Chromo-like_dom_sf"/>
</dbReference>
<evidence type="ECO:0000256" key="2">
    <source>
        <dbReference type="ARBA" id="ARBA00022491"/>
    </source>
</evidence>
<dbReference type="CDD" id="cd18646">
    <property type="entry name" value="CD_Cbx7"/>
    <property type="match status" value="1"/>
</dbReference>
<dbReference type="CTD" id="550551"/>
<dbReference type="InterPro" id="IPR023780">
    <property type="entry name" value="Chromo_domain"/>
</dbReference>
<evidence type="ECO:0000256" key="4">
    <source>
        <dbReference type="ARBA" id="ARBA00023163"/>
    </source>
</evidence>
<reference evidence="8" key="2">
    <citation type="submission" date="2025-08" db="UniProtKB">
        <authorList>
            <consortium name="Ensembl"/>
        </authorList>
    </citation>
    <scope>IDENTIFICATION</scope>
</reference>
<feature type="region of interest" description="Disordered" evidence="6">
    <location>
        <begin position="333"/>
        <end position="354"/>
    </location>
</feature>
<keyword evidence="3" id="KW-0805">Transcription regulation</keyword>
<dbReference type="Pfam" id="PF17218">
    <property type="entry name" value="CBX7_C"/>
    <property type="match status" value="1"/>
</dbReference>
<evidence type="ECO:0000313" key="8">
    <source>
        <dbReference type="Ensembl" id="ENSPNAP00000060929.1"/>
    </source>
</evidence>
<dbReference type="AlphaFoldDB" id="A0AAR2KEN0"/>
<keyword evidence="2" id="KW-0678">Repressor</keyword>
<accession>A0AAR2KEN0</accession>
<feature type="compositionally biased region" description="Acidic residues" evidence="6">
    <location>
        <begin position="165"/>
        <end position="174"/>
    </location>
</feature>
<protein>
    <recommendedName>
        <fullName evidence="7">Chromo domain-containing protein</fullName>
    </recommendedName>
</protein>
<dbReference type="RefSeq" id="XP_017576114.1">
    <property type="nucleotide sequence ID" value="XM_017720625.2"/>
</dbReference>
<evidence type="ECO:0000259" key="7">
    <source>
        <dbReference type="PROSITE" id="PS50013"/>
    </source>
</evidence>
<dbReference type="InterPro" id="IPR017984">
    <property type="entry name" value="Chromo_dom_subgr"/>
</dbReference>
<name>A0AAR2KEN0_PYGNA</name>
<dbReference type="GO" id="GO:0035102">
    <property type="term" value="C:PRC1 complex"/>
    <property type="evidence" value="ECO:0007669"/>
    <property type="project" value="InterPro"/>
</dbReference>
<dbReference type="Gene3D" id="2.40.50.40">
    <property type="match status" value="1"/>
</dbReference>
<evidence type="ECO:0000256" key="1">
    <source>
        <dbReference type="ARBA" id="ARBA00004123"/>
    </source>
</evidence>